<keyword evidence="10" id="KW-1185">Reference proteome</keyword>
<feature type="transmembrane region" description="Helical" evidence="7">
    <location>
        <begin position="146"/>
        <end position="167"/>
    </location>
</feature>
<comment type="similarity">
    <text evidence="5">Belongs to the SAT4 family.</text>
</comment>
<proteinExistence type="inferred from homology"/>
<feature type="transmembrane region" description="Helical" evidence="7">
    <location>
        <begin position="229"/>
        <end position="251"/>
    </location>
</feature>
<comment type="subcellular location">
    <subcellularLocation>
        <location evidence="1">Membrane</location>
        <topology evidence="1">Multi-pass membrane protein</topology>
    </subcellularLocation>
</comment>
<evidence type="ECO:0000313" key="9">
    <source>
        <dbReference type="EMBL" id="TVY54855.1"/>
    </source>
</evidence>
<feature type="transmembrane region" description="Helical" evidence="7">
    <location>
        <begin position="16"/>
        <end position="35"/>
    </location>
</feature>
<dbReference type="GO" id="GO:0016020">
    <property type="term" value="C:membrane"/>
    <property type="evidence" value="ECO:0007669"/>
    <property type="project" value="UniProtKB-SubCell"/>
</dbReference>
<evidence type="ECO:0000256" key="3">
    <source>
        <dbReference type="ARBA" id="ARBA00022989"/>
    </source>
</evidence>
<evidence type="ECO:0000256" key="2">
    <source>
        <dbReference type="ARBA" id="ARBA00022692"/>
    </source>
</evidence>
<dbReference type="Proteomes" id="UP000481288">
    <property type="component" value="Unassembled WGS sequence"/>
</dbReference>
<accession>A0A7D8YYT4</accession>
<comment type="caution">
    <text evidence="9">The sequence shown here is derived from an EMBL/GenBank/DDBJ whole genome shotgun (WGS) entry which is preliminary data.</text>
</comment>
<dbReference type="AlphaFoldDB" id="A0A7D8YYT4"/>
<keyword evidence="2 7" id="KW-0812">Transmembrane</keyword>
<gene>
    <name evidence="9" type="ORF">LCER1_G004319</name>
</gene>
<sequence>TNRFAMYTGVTRGSQVTGIAIMALSLTWISALLRLHVRTRILKFVGQEDWLMFATMVALLPPPKSSLEPLADAHKLLLTLLCSLFLSAKQYGLGAHMKNIPPSDKEAGFKTIFICELLYVTTTAVAKLSIGAYFLRLCSKKYQTRVVYSTLIIVMVFTTTYFFFLLFQCTPIDFLWTQFEDSQGSCLRSPILANVTYAHAAMSAITDWSFGILPIFFVRKMQMTPRTKVSVILILSLGFFASSATIVRIVYIRSLTETKDYSWEAINLVKWSMVEPAIAITAANIATLRPLLNTVFFFSAKAVDSKVGEEESVTGESRLPNRHDRSAVSAKYYSPEFADMLGLSPRASVTTQITAGRRSLNKASAWFSLARVMSRGERKENKMGVDDGSPGIHKTTVITIHK</sequence>
<keyword evidence="4 7" id="KW-0472">Membrane</keyword>
<dbReference type="InterPro" id="IPR049326">
    <property type="entry name" value="Rhodopsin_dom_fungi"/>
</dbReference>
<dbReference type="EMBL" id="QGMG01000299">
    <property type="protein sequence ID" value="TVY54855.1"/>
    <property type="molecule type" value="Genomic_DNA"/>
</dbReference>
<dbReference type="InterPro" id="IPR052337">
    <property type="entry name" value="SAT4-like"/>
</dbReference>
<keyword evidence="3 7" id="KW-1133">Transmembrane helix</keyword>
<evidence type="ECO:0000256" key="4">
    <source>
        <dbReference type="ARBA" id="ARBA00023136"/>
    </source>
</evidence>
<evidence type="ECO:0000256" key="1">
    <source>
        <dbReference type="ARBA" id="ARBA00004141"/>
    </source>
</evidence>
<name>A0A7D8YYT4_9HELO</name>
<dbReference type="Pfam" id="PF20684">
    <property type="entry name" value="Fung_rhodopsin"/>
    <property type="match status" value="1"/>
</dbReference>
<evidence type="ECO:0000256" key="6">
    <source>
        <dbReference type="SAM" id="MobiDB-lite"/>
    </source>
</evidence>
<feature type="domain" description="Rhodopsin" evidence="8">
    <location>
        <begin position="33"/>
        <end position="293"/>
    </location>
</feature>
<evidence type="ECO:0000313" key="10">
    <source>
        <dbReference type="Proteomes" id="UP000481288"/>
    </source>
</evidence>
<feature type="region of interest" description="Disordered" evidence="6">
    <location>
        <begin position="378"/>
        <end position="402"/>
    </location>
</feature>
<feature type="non-terminal residue" evidence="9">
    <location>
        <position position="1"/>
    </location>
</feature>
<dbReference type="PANTHER" id="PTHR33048:SF96">
    <property type="entry name" value="INTEGRAL MEMBRANE PROTEIN"/>
    <property type="match status" value="1"/>
</dbReference>
<feature type="transmembrane region" description="Helical" evidence="7">
    <location>
        <begin position="197"/>
        <end position="217"/>
    </location>
</feature>
<protein>
    <recommendedName>
        <fullName evidence="8">Rhodopsin domain-containing protein</fullName>
    </recommendedName>
</protein>
<evidence type="ECO:0000256" key="5">
    <source>
        <dbReference type="ARBA" id="ARBA00038359"/>
    </source>
</evidence>
<organism evidence="9 10">
    <name type="scientific">Lachnellula cervina</name>
    <dbReference type="NCBI Taxonomy" id="1316786"/>
    <lineage>
        <taxon>Eukaryota</taxon>
        <taxon>Fungi</taxon>
        <taxon>Dikarya</taxon>
        <taxon>Ascomycota</taxon>
        <taxon>Pezizomycotina</taxon>
        <taxon>Leotiomycetes</taxon>
        <taxon>Helotiales</taxon>
        <taxon>Lachnaceae</taxon>
        <taxon>Lachnellula</taxon>
    </lineage>
</organism>
<dbReference type="PANTHER" id="PTHR33048">
    <property type="entry name" value="PTH11-LIKE INTEGRAL MEMBRANE PROTEIN (AFU_ORTHOLOGUE AFUA_5G11245)"/>
    <property type="match status" value="1"/>
</dbReference>
<reference evidence="9 10" key="1">
    <citation type="submission" date="2018-05" db="EMBL/GenBank/DDBJ databases">
        <title>Whole genome sequencing for identification of molecular markers to develop diagnostic detection tools for the regulated plant pathogen Lachnellula willkommii.</title>
        <authorList>
            <person name="Giroux E."/>
            <person name="Bilodeau G."/>
        </authorList>
    </citation>
    <scope>NUCLEOTIDE SEQUENCE [LARGE SCALE GENOMIC DNA]</scope>
    <source>
        <strain evidence="9 10">CBS 625.97</strain>
    </source>
</reference>
<evidence type="ECO:0000259" key="8">
    <source>
        <dbReference type="Pfam" id="PF20684"/>
    </source>
</evidence>
<dbReference type="OrthoDB" id="3923077at2759"/>
<evidence type="ECO:0000256" key="7">
    <source>
        <dbReference type="SAM" id="Phobius"/>
    </source>
</evidence>